<gene>
    <name evidence="7" type="ORF">GCM10010178_89360</name>
</gene>
<dbReference type="Gene3D" id="3.40.50.200">
    <property type="entry name" value="Peptidase S8/S53 domain"/>
    <property type="match status" value="1"/>
</dbReference>
<dbReference type="SUPFAM" id="SSF52743">
    <property type="entry name" value="Subtilisin-like"/>
    <property type="match status" value="1"/>
</dbReference>
<proteinExistence type="inferred from homology"/>
<evidence type="ECO:0000313" key="8">
    <source>
        <dbReference type="Proteomes" id="UP000649573"/>
    </source>
</evidence>
<evidence type="ECO:0000256" key="2">
    <source>
        <dbReference type="ARBA" id="ARBA00022670"/>
    </source>
</evidence>
<evidence type="ECO:0000313" key="7">
    <source>
        <dbReference type="EMBL" id="GGU85299.1"/>
    </source>
</evidence>
<keyword evidence="4" id="KW-0720">Serine protease</keyword>
<dbReference type="InterPro" id="IPR050131">
    <property type="entry name" value="Peptidase_S8_subtilisin-like"/>
</dbReference>
<feature type="domain" description="Peptidase S8/S53" evidence="6">
    <location>
        <begin position="11"/>
        <end position="108"/>
    </location>
</feature>
<keyword evidence="2" id="KW-0645">Protease</keyword>
<dbReference type="PANTHER" id="PTHR43806">
    <property type="entry name" value="PEPTIDASE S8"/>
    <property type="match status" value="1"/>
</dbReference>
<reference evidence="8" key="1">
    <citation type="journal article" date="2019" name="Int. J. Syst. Evol. Microbiol.">
        <title>The Global Catalogue of Microorganisms (GCM) 10K type strain sequencing project: providing services to taxonomists for standard genome sequencing and annotation.</title>
        <authorList>
            <consortium name="The Broad Institute Genomics Platform"/>
            <consortium name="The Broad Institute Genome Sequencing Center for Infectious Disease"/>
            <person name="Wu L."/>
            <person name="Ma J."/>
        </authorList>
    </citation>
    <scope>NUCLEOTIDE SEQUENCE [LARGE SCALE GENOMIC DNA]</scope>
    <source>
        <strain evidence="8">JCM 3296</strain>
    </source>
</reference>
<sequence>MFRLISSPVTFVTAVGAVDEAGQHARFSQTGPLLSLVAPGVNVLGLGPGGPGHWQASGTSYSAPFVAGTAALVRAYRPSLSAAQVKHRLLTTATHPAARLPNPAPGWGMVNPMAAVTAVLPEEGAAGIAAVIPPAAQGTGVVPQDELGPVLAVAGVFGAGVSC</sequence>
<dbReference type="PANTHER" id="PTHR43806:SF11">
    <property type="entry name" value="CEREVISIN-RELATED"/>
    <property type="match status" value="1"/>
</dbReference>
<keyword evidence="3" id="KW-0378">Hydrolase</keyword>
<protein>
    <recommendedName>
        <fullName evidence="6">Peptidase S8/S53 domain-containing protein</fullName>
    </recommendedName>
</protein>
<evidence type="ECO:0000256" key="1">
    <source>
        <dbReference type="ARBA" id="ARBA00011073"/>
    </source>
</evidence>
<accession>A0ABQ2VG91</accession>
<evidence type="ECO:0000256" key="4">
    <source>
        <dbReference type="ARBA" id="ARBA00022825"/>
    </source>
</evidence>
<evidence type="ECO:0000256" key="3">
    <source>
        <dbReference type="ARBA" id="ARBA00022801"/>
    </source>
</evidence>
<comment type="caution">
    <text evidence="5">Lacks conserved residue(s) required for the propagation of feature annotation.</text>
</comment>
<keyword evidence="8" id="KW-1185">Reference proteome</keyword>
<dbReference type="Proteomes" id="UP000649573">
    <property type="component" value="Unassembled WGS sequence"/>
</dbReference>
<dbReference type="InterPro" id="IPR000209">
    <property type="entry name" value="Peptidase_S8/S53_dom"/>
</dbReference>
<evidence type="ECO:0000259" key="6">
    <source>
        <dbReference type="Pfam" id="PF00082"/>
    </source>
</evidence>
<organism evidence="7 8">
    <name type="scientific">Lentzea flava</name>
    <dbReference type="NCBI Taxonomy" id="103732"/>
    <lineage>
        <taxon>Bacteria</taxon>
        <taxon>Bacillati</taxon>
        <taxon>Actinomycetota</taxon>
        <taxon>Actinomycetes</taxon>
        <taxon>Pseudonocardiales</taxon>
        <taxon>Pseudonocardiaceae</taxon>
        <taxon>Lentzea</taxon>
    </lineage>
</organism>
<dbReference type="InterPro" id="IPR023828">
    <property type="entry name" value="Peptidase_S8_Ser-AS"/>
</dbReference>
<dbReference type="EMBL" id="BMRE01000094">
    <property type="protein sequence ID" value="GGU85299.1"/>
    <property type="molecule type" value="Genomic_DNA"/>
</dbReference>
<comment type="similarity">
    <text evidence="1 5">Belongs to the peptidase S8 family.</text>
</comment>
<dbReference type="InterPro" id="IPR036852">
    <property type="entry name" value="Peptidase_S8/S53_dom_sf"/>
</dbReference>
<dbReference type="PROSITE" id="PS51892">
    <property type="entry name" value="SUBTILASE"/>
    <property type="match status" value="1"/>
</dbReference>
<dbReference type="PROSITE" id="PS00138">
    <property type="entry name" value="SUBTILASE_SER"/>
    <property type="match status" value="1"/>
</dbReference>
<dbReference type="Pfam" id="PF00082">
    <property type="entry name" value="Peptidase_S8"/>
    <property type="match status" value="1"/>
</dbReference>
<comment type="caution">
    <text evidence="7">The sequence shown here is derived from an EMBL/GenBank/DDBJ whole genome shotgun (WGS) entry which is preliminary data.</text>
</comment>
<evidence type="ECO:0000256" key="5">
    <source>
        <dbReference type="PROSITE-ProRule" id="PRU01240"/>
    </source>
</evidence>
<name>A0ABQ2VG91_9PSEU</name>